<feature type="region of interest" description="Disordered" evidence="1">
    <location>
        <begin position="282"/>
        <end position="308"/>
    </location>
</feature>
<accession>A0A098BJL2</accession>
<proteinExistence type="predicted"/>
<gene>
    <name evidence="2" type="ORF">RHRU231_410030</name>
</gene>
<protein>
    <submittedName>
        <fullName evidence="2">Uncharacterized protein</fullName>
    </submittedName>
</protein>
<sequence length="308" mass="31935">MCRSSSEFRMWWRAPVSVAHAEAAVDGDDRAGDVRGVVGREEADDGGDVLGSAETLQRDELLRGVADVVGEFGGHVRLDEAGRDDVGRDRPRAEFAGHRAGQADDAGLRGRVVDLPRLTGHADDRAEEDHPAPAPSQHRAVGALRAPERTGEVGVDDLRELVLRHPHQQRVVGDAGVRDQNLDRSLVLFDLLERGVDGVAVGDVAADGEQPVRGAGAAVGDGDPVAVRLQAAGDGEADATVATGDENRAGGGRGARRSGGAACVSHGVKPYLVAVRVGNKAPRAAGGPAATQVRAGVGAAAGRRRPHR</sequence>
<evidence type="ECO:0000313" key="3">
    <source>
        <dbReference type="Proteomes" id="UP000042997"/>
    </source>
</evidence>
<reference evidence="2 3" key="1">
    <citation type="journal article" date="2014" name="Genome Announc.">
        <title>Draft Genome Sequence of Propane- and Butane-Oxidizing Actinobacterium Rhodococcus ruber IEGM 231.</title>
        <authorList>
            <person name="Ivshina I.B."/>
            <person name="Kuyukina M.S."/>
            <person name="Krivoruchko A.V."/>
            <person name="Barbe V."/>
            <person name="Fischer C."/>
        </authorList>
    </citation>
    <scope>NUCLEOTIDE SEQUENCE [LARGE SCALE GENOMIC DNA]</scope>
</reference>
<name>A0A098BJL2_9NOCA</name>
<evidence type="ECO:0000313" key="2">
    <source>
        <dbReference type="EMBL" id="CDZ88430.1"/>
    </source>
</evidence>
<evidence type="ECO:0000256" key="1">
    <source>
        <dbReference type="SAM" id="MobiDB-lite"/>
    </source>
</evidence>
<feature type="region of interest" description="Disordered" evidence="1">
    <location>
        <begin position="241"/>
        <end position="261"/>
    </location>
</feature>
<organism evidence="2 3">
    <name type="scientific">Rhodococcus ruber</name>
    <dbReference type="NCBI Taxonomy" id="1830"/>
    <lineage>
        <taxon>Bacteria</taxon>
        <taxon>Bacillati</taxon>
        <taxon>Actinomycetota</taxon>
        <taxon>Actinomycetes</taxon>
        <taxon>Mycobacteriales</taxon>
        <taxon>Nocardiaceae</taxon>
        <taxon>Rhodococcus</taxon>
    </lineage>
</organism>
<dbReference type="AlphaFoldDB" id="A0A098BJL2"/>
<dbReference type="EMBL" id="CCSD01000052">
    <property type="protein sequence ID" value="CDZ88430.1"/>
    <property type="molecule type" value="Genomic_DNA"/>
</dbReference>
<dbReference type="Proteomes" id="UP000042997">
    <property type="component" value="Unassembled WGS sequence"/>
</dbReference>